<feature type="compositionally biased region" description="Polar residues" evidence="11">
    <location>
        <begin position="452"/>
        <end position="462"/>
    </location>
</feature>
<dbReference type="InterPro" id="IPR000719">
    <property type="entry name" value="Prot_kinase_dom"/>
</dbReference>
<evidence type="ECO:0000313" key="18">
    <source>
        <dbReference type="Proteomes" id="UP000437068"/>
    </source>
</evidence>
<dbReference type="Gene3D" id="1.10.510.10">
    <property type="entry name" value="Transferase(Phosphotransferase) domain 1"/>
    <property type="match status" value="1"/>
</dbReference>
<dbReference type="FunFam" id="1.10.510.10:FF:000535">
    <property type="entry name" value="Serine/threonine-protein kinase a"/>
    <property type="match status" value="1"/>
</dbReference>
<dbReference type="PROSITE" id="PS50011">
    <property type="entry name" value="PROTEIN_KINASE_DOM"/>
    <property type="match status" value="1"/>
</dbReference>
<evidence type="ECO:0000256" key="2">
    <source>
        <dbReference type="ARBA" id="ARBA00022527"/>
    </source>
</evidence>
<dbReference type="InterPro" id="IPR006869">
    <property type="entry name" value="DUF547"/>
</dbReference>
<comment type="caution">
    <text evidence="16">The sequence shown here is derived from an EMBL/GenBank/DDBJ whole genome shotgun (WGS) entry which is preliminary data.</text>
</comment>
<feature type="binding site" evidence="10">
    <location>
        <position position="172"/>
    </location>
    <ligand>
        <name>ATP</name>
        <dbReference type="ChEBI" id="CHEBI:30616"/>
    </ligand>
</feature>
<dbReference type="InterPro" id="IPR008271">
    <property type="entry name" value="Ser/Thr_kinase_AS"/>
</dbReference>
<evidence type="ECO:0000313" key="14">
    <source>
        <dbReference type="EMBL" id="KAE8931665.1"/>
    </source>
</evidence>
<dbReference type="PROSITE" id="PS00107">
    <property type="entry name" value="PROTEIN_KINASE_ATP"/>
    <property type="match status" value="1"/>
</dbReference>
<dbReference type="Gene3D" id="3.40.50.2300">
    <property type="match status" value="1"/>
</dbReference>
<dbReference type="Proteomes" id="UP000429523">
    <property type="component" value="Unassembled WGS sequence"/>
</dbReference>
<keyword evidence="5" id="KW-0418">Kinase</keyword>
<dbReference type="InterPro" id="IPR011009">
    <property type="entry name" value="Kinase-like_dom_sf"/>
</dbReference>
<proteinExistence type="predicted"/>
<feature type="compositionally biased region" description="Low complexity" evidence="11">
    <location>
        <begin position="463"/>
        <end position="481"/>
    </location>
</feature>
<dbReference type="InterPro" id="IPR017441">
    <property type="entry name" value="Protein_kinase_ATP_BS"/>
</dbReference>
<comment type="catalytic activity">
    <reaction evidence="7">
        <text>L-threonyl-[protein] + ATP = O-phospho-L-threonyl-[protein] + ADP + H(+)</text>
        <dbReference type="Rhea" id="RHEA:46608"/>
        <dbReference type="Rhea" id="RHEA-COMP:11060"/>
        <dbReference type="Rhea" id="RHEA-COMP:11605"/>
        <dbReference type="ChEBI" id="CHEBI:15378"/>
        <dbReference type="ChEBI" id="CHEBI:30013"/>
        <dbReference type="ChEBI" id="CHEBI:30616"/>
        <dbReference type="ChEBI" id="CHEBI:61977"/>
        <dbReference type="ChEBI" id="CHEBI:456216"/>
        <dbReference type="EC" id="2.7.11.1"/>
    </reaction>
</comment>
<keyword evidence="4 10" id="KW-0547">Nucleotide-binding</keyword>
<evidence type="ECO:0000256" key="7">
    <source>
        <dbReference type="ARBA" id="ARBA00047899"/>
    </source>
</evidence>
<dbReference type="EC" id="2.7.11.1" evidence="1"/>
<dbReference type="SMART" id="SM00448">
    <property type="entry name" value="REC"/>
    <property type="match status" value="1"/>
</dbReference>
<comment type="catalytic activity">
    <reaction evidence="8">
        <text>L-seryl-[protein] + ATP = O-phospho-L-seryl-[protein] + ADP + H(+)</text>
        <dbReference type="Rhea" id="RHEA:17989"/>
        <dbReference type="Rhea" id="RHEA-COMP:9863"/>
        <dbReference type="Rhea" id="RHEA-COMP:11604"/>
        <dbReference type="ChEBI" id="CHEBI:15378"/>
        <dbReference type="ChEBI" id="CHEBI:29999"/>
        <dbReference type="ChEBI" id="CHEBI:30616"/>
        <dbReference type="ChEBI" id="CHEBI:83421"/>
        <dbReference type="ChEBI" id="CHEBI:456216"/>
        <dbReference type="EC" id="2.7.11.1"/>
    </reaction>
</comment>
<dbReference type="SMART" id="SM00220">
    <property type="entry name" value="S_TKc"/>
    <property type="match status" value="1"/>
</dbReference>
<protein>
    <recommendedName>
        <fullName evidence="1">non-specific serine/threonine protein kinase</fullName>
        <ecNumber evidence="1">2.7.11.1</ecNumber>
    </recommendedName>
</protein>
<evidence type="ECO:0000256" key="1">
    <source>
        <dbReference type="ARBA" id="ARBA00012513"/>
    </source>
</evidence>
<feature type="region of interest" description="Disordered" evidence="11">
    <location>
        <begin position="901"/>
        <end position="928"/>
    </location>
</feature>
<gene>
    <name evidence="16" type="ORF">PF001_g16714</name>
    <name evidence="14" type="ORF">PF009_g18276</name>
    <name evidence="15" type="ORF">PF010_g16970</name>
</gene>
<name>A0A6A4CUE1_9STRA</name>
<keyword evidence="6 10" id="KW-0067">ATP-binding</keyword>
<keyword evidence="9" id="KW-0597">Phosphoprotein</keyword>
<dbReference type="EMBL" id="QXGF01001211">
    <property type="protein sequence ID" value="KAE8931665.1"/>
    <property type="molecule type" value="Genomic_DNA"/>
</dbReference>
<evidence type="ECO:0000313" key="16">
    <source>
        <dbReference type="EMBL" id="KAE9296765.1"/>
    </source>
</evidence>
<dbReference type="Pfam" id="PF00069">
    <property type="entry name" value="Pkinase"/>
    <property type="match status" value="1"/>
</dbReference>
<dbReference type="PANTHER" id="PTHR44899">
    <property type="entry name" value="CAMK FAMILY PROTEIN KINASE"/>
    <property type="match status" value="1"/>
</dbReference>
<feature type="region of interest" description="Disordered" evidence="11">
    <location>
        <begin position="429"/>
        <end position="488"/>
    </location>
</feature>
<evidence type="ECO:0000313" key="15">
    <source>
        <dbReference type="EMBL" id="KAE9094746.1"/>
    </source>
</evidence>
<dbReference type="CDD" id="cd00156">
    <property type="entry name" value="REC"/>
    <property type="match status" value="1"/>
</dbReference>
<dbReference type="GO" id="GO:0000160">
    <property type="term" value="P:phosphorelay signal transduction system"/>
    <property type="evidence" value="ECO:0007669"/>
    <property type="project" value="InterPro"/>
</dbReference>
<dbReference type="InterPro" id="IPR051131">
    <property type="entry name" value="NEK_Ser/Thr_kinase_NIMA"/>
</dbReference>
<dbReference type="EMBL" id="QXGE01001162">
    <property type="protein sequence ID" value="KAE9296765.1"/>
    <property type="molecule type" value="Genomic_DNA"/>
</dbReference>
<evidence type="ECO:0000256" key="8">
    <source>
        <dbReference type="ARBA" id="ARBA00048679"/>
    </source>
</evidence>
<feature type="modified residue" description="4-aspartylphosphate" evidence="9">
    <location>
        <position position="58"/>
    </location>
</feature>
<dbReference type="GO" id="GO:0004674">
    <property type="term" value="F:protein serine/threonine kinase activity"/>
    <property type="evidence" value="ECO:0007669"/>
    <property type="project" value="UniProtKB-KW"/>
</dbReference>
<dbReference type="Proteomes" id="UP000437068">
    <property type="component" value="Unassembled WGS sequence"/>
</dbReference>
<evidence type="ECO:0000256" key="9">
    <source>
        <dbReference type="PROSITE-ProRule" id="PRU00169"/>
    </source>
</evidence>
<dbReference type="PANTHER" id="PTHR44899:SF3">
    <property type="entry name" value="SERINE_THREONINE-PROTEIN KINASE NEK1"/>
    <property type="match status" value="1"/>
</dbReference>
<reference evidence="17 18" key="1">
    <citation type="submission" date="2018-08" db="EMBL/GenBank/DDBJ databases">
        <title>Genomic investigation of the strawberry pathogen Phytophthora fragariae indicates pathogenicity is determined by transcriptional variation in three key races.</title>
        <authorList>
            <person name="Adams T.M."/>
            <person name="Armitage A.D."/>
            <person name="Sobczyk M.K."/>
            <person name="Bates H.J."/>
            <person name="Dunwell J.M."/>
            <person name="Nellist C.F."/>
            <person name="Harrison R.J."/>
        </authorList>
    </citation>
    <scope>NUCLEOTIDE SEQUENCE [LARGE SCALE GENOMIC DNA]</scope>
    <source>
        <strain evidence="16 18">A4</strain>
        <strain evidence="14 17">NOV-9</strain>
        <strain evidence="15 19">ONT-3</strain>
    </source>
</reference>
<dbReference type="PROSITE" id="PS00108">
    <property type="entry name" value="PROTEIN_KINASE_ST"/>
    <property type="match status" value="1"/>
</dbReference>
<accession>A0A6A4CUE1</accession>
<dbReference type="InterPro" id="IPR001789">
    <property type="entry name" value="Sig_transdc_resp-reg_receiver"/>
</dbReference>
<dbReference type="AlphaFoldDB" id="A0A6A4CUE1"/>
<dbReference type="Pfam" id="PF04784">
    <property type="entry name" value="DUF547"/>
    <property type="match status" value="1"/>
</dbReference>
<evidence type="ECO:0000256" key="3">
    <source>
        <dbReference type="ARBA" id="ARBA00022679"/>
    </source>
</evidence>
<keyword evidence="2" id="KW-0723">Serine/threonine-protein kinase</keyword>
<evidence type="ECO:0000313" key="17">
    <source>
        <dbReference type="Proteomes" id="UP000429523"/>
    </source>
</evidence>
<evidence type="ECO:0000313" key="19">
    <source>
        <dbReference type="Proteomes" id="UP000488956"/>
    </source>
</evidence>
<evidence type="ECO:0000259" key="12">
    <source>
        <dbReference type="PROSITE" id="PS50011"/>
    </source>
</evidence>
<keyword evidence="3" id="KW-0808">Transferase</keyword>
<evidence type="ECO:0000256" key="11">
    <source>
        <dbReference type="SAM" id="MobiDB-lite"/>
    </source>
</evidence>
<dbReference type="EMBL" id="QXFX01001195">
    <property type="protein sequence ID" value="KAE9094746.1"/>
    <property type="molecule type" value="Genomic_DNA"/>
</dbReference>
<sequence length="928" mass="103255">MDPSEVTVLVVEDDEFTRMATIDILKSCRYTVFAVENGQQALDVLVTSHAKFDLVLCDVMLPVMTGIELLDEIQKHSATLGHIPIVMTSSNEEMDVVTSCLSKGAKDYLIKPIQVNTAKTLVRHVWLSRRLERTSNKSMWQDIEVIRTIGKGTHGTVVLARRKLDGAVVAVKRVRISQISENGRKQADNEVILLKSLYHVNIVRFYDHFLADDELNIVMEYSDGGNLRQLVKLRAREKMGPFPEPVIMSWFAQLVLAVAYIHGKNVLHRDLKAQNVFLTHKNVVKLGDFGISKALAGDATANTACGTPESMSPEICRGEPYGKKSDIWSLGCILYEMIMLRRPFEASTLPEIFTKICKGEFPPILPSFSRDLRLLVQLMLQQDASKRPSIEDICRFPFVQNPIQAFLSEHVSEFQEALELEAKLHQPSLYSAGAVNPPAPSVSPTQRRRNHNSSSETPTSGFGDSAPDSGSPVSSRSDGSSNAGMNNGDLRKSAIAAVAIGLGPDSIPGSNARPQQNADLSKISVDSPGYVEDTFADKLRAQVTIGDVRVGLFTTYTACIAADELVRVLKSKFNKSDEEAAKIMDEFLKTRVLNVVFAEDNTHPDLTASSTFLRFQVDELFVPLNMKYACVDDIQQGAMEVCLRVREAIAELHALKSFPRGIATGFSLPNHVSVTGSSSTEYFDAPLCLKYRRFLKLTSKLQKVDVGSLPKHERQPFFINIYNAMVLHGLVEFGVPQNIGQYNAFERDVAYTIGGLDFTLGDIKHGILRCNRKPPSNYWERQLQAQDPKLQFRLHIRDPRSLLVLIDCAEPLPTAEDVPILKPGRTDTDLEEQAEKFCERLVEVDDRAGEIVLPRVLRIFRDDFGSSEAEMVSWLVQYMDNAPANIVNYRRGVSWVGDSTASVKQRPGKHNAATRRVVPNGPARRVAT</sequence>
<organism evidence="16 18">
    <name type="scientific">Phytophthora fragariae</name>
    <dbReference type="NCBI Taxonomy" id="53985"/>
    <lineage>
        <taxon>Eukaryota</taxon>
        <taxon>Sar</taxon>
        <taxon>Stramenopiles</taxon>
        <taxon>Oomycota</taxon>
        <taxon>Peronosporomycetes</taxon>
        <taxon>Peronosporales</taxon>
        <taxon>Peronosporaceae</taxon>
        <taxon>Phytophthora</taxon>
    </lineage>
</organism>
<evidence type="ECO:0000256" key="5">
    <source>
        <dbReference type="ARBA" id="ARBA00022777"/>
    </source>
</evidence>
<dbReference type="Pfam" id="PF00072">
    <property type="entry name" value="Response_reg"/>
    <property type="match status" value="1"/>
</dbReference>
<dbReference type="CDD" id="cd08215">
    <property type="entry name" value="STKc_Nek"/>
    <property type="match status" value="1"/>
</dbReference>
<evidence type="ECO:0000256" key="10">
    <source>
        <dbReference type="PROSITE-ProRule" id="PRU10141"/>
    </source>
</evidence>
<dbReference type="Proteomes" id="UP000488956">
    <property type="component" value="Unassembled WGS sequence"/>
</dbReference>
<evidence type="ECO:0000259" key="13">
    <source>
        <dbReference type="PROSITE" id="PS50110"/>
    </source>
</evidence>
<evidence type="ECO:0000256" key="4">
    <source>
        <dbReference type="ARBA" id="ARBA00022741"/>
    </source>
</evidence>
<dbReference type="InterPro" id="IPR011006">
    <property type="entry name" value="CheY-like_superfamily"/>
</dbReference>
<dbReference type="SUPFAM" id="SSF56112">
    <property type="entry name" value="Protein kinase-like (PK-like)"/>
    <property type="match status" value="1"/>
</dbReference>
<feature type="domain" description="Protein kinase" evidence="12">
    <location>
        <begin position="143"/>
        <end position="399"/>
    </location>
</feature>
<dbReference type="SUPFAM" id="SSF52172">
    <property type="entry name" value="CheY-like"/>
    <property type="match status" value="1"/>
</dbReference>
<dbReference type="GO" id="GO:0005524">
    <property type="term" value="F:ATP binding"/>
    <property type="evidence" value="ECO:0007669"/>
    <property type="project" value="UniProtKB-UniRule"/>
</dbReference>
<dbReference type="PROSITE" id="PS50110">
    <property type="entry name" value="RESPONSE_REGULATORY"/>
    <property type="match status" value="1"/>
</dbReference>
<evidence type="ECO:0000256" key="6">
    <source>
        <dbReference type="ARBA" id="ARBA00022840"/>
    </source>
</evidence>
<feature type="domain" description="Response regulatory" evidence="13">
    <location>
        <begin position="7"/>
        <end position="126"/>
    </location>
</feature>